<dbReference type="Pfam" id="PF17212">
    <property type="entry name" value="Tube"/>
    <property type="match status" value="1"/>
</dbReference>
<comment type="caution">
    <text evidence="1">The sequence shown here is derived from an EMBL/GenBank/DDBJ whole genome shotgun (WGS) entry which is preliminary data.</text>
</comment>
<protein>
    <recommendedName>
        <fullName evidence="3">Tail tubular protein A</fullName>
    </recommendedName>
</protein>
<dbReference type="EMBL" id="JACGDA010000084">
    <property type="protein sequence ID" value="MBA6150768.1"/>
    <property type="molecule type" value="Genomic_DNA"/>
</dbReference>
<evidence type="ECO:0000313" key="1">
    <source>
        <dbReference type="EMBL" id="MBA6150768.1"/>
    </source>
</evidence>
<sequence length="195" mass="21723">MKTLAQTTELDAVNIMLNTIGESPVNSLDDGLPVADAAIARSVLREVTIDVQSPGWQFNTERNYKLTPALLTKYITVPGNCLEVTPSGKSATLDITLRGMRIYDRQNHTYEFGSSITVDMIVLLDFSELPQSVRHYITVRAARVFQQRNVGSDVLNGFTEKDETRALVAIRKYDSETGGYNVLTGNYSVMRVLDR</sequence>
<evidence type="ECO:0008006" key="3">
    <source>
        <dbReference type="Google" id="ProtNLM"/>
    </source>
</evidence>
<dbReference type="RefSeq" id="WP_182337316.1">
    <property type="nucleotide sequence ID" value="NZ_JACGDA010000084.1"/>
</dbReference>
<organism evidence="1 2">
    <name type="scientific">Pseudomonas juntendi</name>
    <dbReference type="NCBI Taxonomy" id="2666183"/>
    <lineage>
        <taxon>Bacteria</taxon>
        <taxon>Pseudomonadati</taxon>
        <taxon>Pseudomonadota</taxon>
        <taxon>Gammaproteobacteria</taxon>
        <taxon>Pseudomonadales</taxon>
        <taxon>Pseudomonadaceae</taxon>
        <taxon>Pseudomonas</taxon>
    </lineage>
</organism>
<dbReference type="Proteomes" id="UP000577346">
    <property type="component" value="Unassembled WGS sequence"/>
</dbReference>
<proteinExistence type="predicted"/>
<dbReference type="AlphaFoldDB" id="A0A7W2M138"/>
<accession>A0A7W2M138</accession>
<evidence type="ECO:0000313" key="2">
    <source>
        <dbReference type="Proteomes" id="UP000577346"/>
    </source>
</evidence>
<gene>
    <name evidence="1" type="ORF">H4C15_25285</name>
</gene>
<name>A0A7W2M138_9PSED</name>
<reference evidence="1 2" key="1">
    <citation type="submission" date="2020-07" db="EMBL/GenBank/DDBJ databases">
        <title>Diversity of carbapenemase encoding genes among Pseudomonas putida group clinical isolates in a tertiary Brazilian hospital.</title>
        <authorList>
            <person name="Alberto-Lei F."/>
            <person name="Nodari C.S."/>
            <person name="Streling A.P."/>
            <person name="Paulino J.T."/>
            <person name="Bessa-Neto F.O."/>
            <person name="Cayo R."/>
            <person name="Gales A.C."/>
        </authorList>
    </citation>
    <scope>NUCLEOTIDE SEQUENCE [LARGE SCALE GENOMIC DNA]</scope>
    <source>
        <strain evidence="1 2">11213</strain>
    </source>
</reference>
<dbReference type="InterPro" id="IPR033767">
    <property type="entry name" value="Tail_Gp11"/>
</dbReference>